<comment type="caution">
    <text evidence="1">The sequence shown here is derived from an EMBL/GenBank/DDBJ whole genome shotgun (WGS) entry which is preliminary data.</text>
</comment>
<evidence type="ECO:0008006" key="3">
    <source>
        <dbReference type="Google" id="ProtNLM"/>
    </source>
</evidence>
<dbReference type="EMBL" id="JABANE010000066">
    <property type="protein sequence ID" value="NME70509.1"/>
    <property type="molecule type" value="Genomic_DNA"/>
</dbReference>
<sequence>MKVTTWRKIPSIWKEIIVLSIKIQEEKTDSEKVISLLKEHKEANKVYELLFNEKMLIEDWPNFTFFHRLSPLEEIYCAYLPVDDIDPIMYFPLTKKIHAESTTIMALDALMLTSRLEEIYIDNTFVDDITEIIDLPLKILSIKGCAIEQTQLQTVLLRNPSCKIID</sequence>
<evidence type="ECO:0000313" key="1">
    <source>
        <dbReference type="EMBL" id="NME70509.1"/>
    </source>
</evidence>
<dbReference type="Proteomes" id="UP000576082">
    <property type="component" value="Unassembled WGS sequence"/>
</dbReference>
<organism evidence="1 2">
    <name type="scientific">Flammeovirga aprica JL-4</name>
    <dbReference type="NCBI Taxonomy" id="694437"/>
    <lineage>
        <taxon>Bacteria</taxon>
        <taxon>Pseudomonadati</taxon>
        <taxon>Bacteroidota</taxon>
        <taxon>Cytophagia</taxon>
        <taxon>Cytophagales</taxon>
        <taxon>Flammeovirgaceae</taxon>
        <taxon>Flammeovirga</taxon>
    </lineage>
</organism>
<proteinExistence type="predicted"/>
<dbReference type="RefSeq" id="WP_169658744.1">
    <property type="nucleotide sequence ID" value="NZ_JABANE010000066.1"/>
</dbReference>
<dbReference type="SUPFAM" id="SSF52075">
    <property type="entry name" value="Outer arm dynein light chain 1"/>
    <property type="match status" value="1"/>
</dbReference>
<protein>
    <recommendedName>
        <fullName evidence="3">Leucine-rich repeat domain-containing protein</fullName>
    </recommendedName>
</protein>
<reference evidence="1 2" key="1">
    <citation type="submission" date="2020-04" db="EMBL/GenBank/DDBJ databases">
        <title>Flammeovirga sp. SR4, a novel species isolated from seawater.</title>
        <authorList>
            <person name="Wang X."/>
        </authorList>
    </citation>
    <scope>NUCLEOTIDE SEQUENCE [LARGE SCALE GENOMIC DNA]</scope>
    <source>
        <strain evidence="1 2">ATCC 23126</strain>
    </source>
</reference>
<name>A0A7X9RXP4_9BACT</name>
<keyword evidence="2" id="KW-1185">Reference proteome</keyword>
<gene>
    <name evidence="1" type="ORF">HHU12_21215</name>
</gene>
<dbReference type="AlphaFoldDB" id="A0A7X9RXP4"/>
<accession>A0A7X9RXP4</accession>
<evidence type="ECO:0000313" key="2">
    <source>
        <dbReference type="Proteomes" id="UP000576082"/>
    </source>
</evidence>